<proteinExistence type="inferred from homology"/>
<dbReference type="OrthoDB" id="426386at2759"/>
<sequence length="292" mass="33078">MEQTSGQKRYSLFGGDESWQAQDWTDSDDRVRGGKSQSYLECSDEIGRFYGTLDIKTLGGAGFASQRTTGEDREWDLSDYAGIEICVAKGDKKRYTFILKDKLLPPDPENGREQASISYECDFELPPQTKPGPAHERFVFIPWSSFNATYRGRLKKDAKPINLKKVKRMSIMMRSFFGAQEGDFSLSMRSISALAKAPPPGDEIPIAMHQDALEKGQAIPQSTGIGDAEWYSGRQDFYELVRRRRMYLLLGATAVMALFIFMRRSCQMYPFASLIRLFNKSSYVPRATLVEA</sequence>
<dbReference type="STRING" id="383855.N1Q6I9"/>
<dbReference type="AlphaFoldDB" id="N1Q6I9"/>
<dbReference type="Proteomes" id="UP000016932">
    <property type="component" value="Unassembled WGS sequence"/>
</dbReference>
<dbReference type="HOGENOM" id="CLU_059028_3_0_1"/>
<organism evidence="4 5">
    <name type="scientific">Pseudocercospora fijiensis (strain CIRAD86)</name>
    <name type="common">Black leaf streak disease fungus</name>
    <name type="synonym">Mycosphaerella fijiensis</name>
    <dbReference type="NCBI Taxonomy" id="383855"/>
    <lineage>
        <taxon>Eukaryota</taxon>
        <taxon>Fungi</taxon>
        <taxon>Dikarya</taxon>
        <taxon>Ascomycota</taxon>
        <taxon>Pezizomycotina</taxon>
        <taxon>Dothideomycetes</taxon>
        <taxon>Dothideomycetidae</taxon>
        <taxon>Mycosphaerellales</taxon>
        <taxon>Mycosphaerellaceae</taxon>
        <taxon>Pseudocercospora</taxon>
    </lineage>
</organism>
<reference evidence="4 5" key="1">
    <citation type="journal article" date="2012" name="PLoS Pathog.">
        <title>Diverse lifestyles and strategies of plant pathogenesis encoded in the genomes of eighteen Dothideomycetes fungi.</title>
        <authorList>
            <person name="Ohm R.A."/>
            <person name="Feau N."/>
            <person name="Henrissat B."/>
            <person name="Schoch C.L."/>
            <person name="Horwitz B.A."/>
            <person name="Barry K.W."/>
            <person name="Condon B.J."/>
            <person name="Copeland A.C."/>
            <person name="Dhillon B."/>
            <person name="Glaser F."/>
            <person name="Hesse C.N."/>
            <person name="Kosti I."/>
            <person name="LaButti K."/>
            <person name="Lindquist E.A."/>
            <person name="Lucas S."/>
            <person name="Salamov A.A."/>
            <person name="Bradshaw R.E."/>
            <person name="Ciuffetti L."/>
            <person name="Hamelin R.C."/>
            <person name="Kema G.H.J."/>
            <person name="Lawrence C."/>
            <person name="Scott J.A."/>
            <person name="Spatafora J.W."/>
            <person name="Turgeon B.G."/>
            <person name="de Wit P.J.G.M."/>
            <person name="Zhong S."/>
            <person name="Goodwin S.B."/>
            <person name="Grigoriev I.V."/>
        </authorList>
    </citation>
    <scope>NUCLEOTIDE SEQUENCE [LARGE SCALE GENOMIC DNA]</scope>
    <source>
        <strain evidence="4 5">CIRAD86</strain>
    </source>
</reference>
<gene>
    <name evidence="4" type="ORF">MYCFIDRAFT_48226</name>
</gene>
<dbReference type="SUPFAM" id="SSF49785">
    <property type="entry name" value="Galactose-binding domain-like"/>
    <property type="match status" value="1"/>
</dbReference>
<dbReference type="InterPro" id="IPR008979">
    <property type="entry name" value="Galactose-bd-like_sf"/>
</dbReference>
<dbReference type="Pfam" id="PF08547">
    <property type="entry name" value="CIA30"/>
    <property type="match status" value="1"/>
</dbReference>
<dbReference type="GO" id="GO:0010257">
    <property type="term" value="P:NADH dehydrogenase complex assembly"/>
    <property type="evidence" value="ECO:0007669"/>
    <property type="project" value="TreeGrafter"/>
</dbReference>
<keyword evidence="2" id="KW-0812">Transmembrane</keyword>
<dbReference type="GeneID" id="19339809"/>
<dbReference type="VEuPathDB" id="FungiDB:MYCFIDRAFT_48226"/>
<name>N1Q6I9_PSEFD</name>
<dbReference type="PANTHER" id="PTHR13194:SF19">
    <property type="entry name" value="NAD(P)-BINDING ROSSMANN-FOLD SUPERFAMILY PROTEIN"/>
    <property type="match status" value="1"/>
</dbReference>
<evidence type="ECO:0000259" key="3">
    <source>
        <dbReference type="Pfam" id="PF08547"/>
    </source>
</evidence>
<keyword evidence="2" id="KW-0472">Membrane</keyword>
<keyword evidence="5" id="KW-1185">Reference proteome</keyword>
<dbReference type="KEGG" id="pfj:MYCFIDRAFT_48226"/>
<feature type="domain" description="NADH:ubiquinone oxidoreductase intermediate-associated protein 30" evidence="3">
    <location>
        <begin position="20"/>
        <end position="187"/>
    </location>
</feature>
<evidence type="ECO:0000256" key="1">
    <source>
        <dbReference type="ARBA" id="ARBA00007884"/>
    </source>
</evidence>
<dbReference type="InterPro" id="IPR039131">
    <property type="entry name" value="NDUFAF1"/>
</dbReference>
<accession>N1Q6I9</accession>
<dbReference type="eggNOG" id="ENOG502S0Q3">
    <property type="taxonomic scope" value="Eukaryota"/>
</dbReference>
<protein>
    <recommendedName>
        <fullName evidence="3">NADH:ubiquinone oxidoreductase intermediate-associated protein 30 domain-containing protein</fullName>
    </recommendedName>
</protein>
<dbReference type="GO" id="GO:0051082">
    <property type="term" value="F:unfolded protein binding"/>
    <property type="evidence" value="ECO:0007669"/>
    <property type="project" value="TreeGrafter"/>
</dbReference>
<dbReference type="EMBL" id="KB446555">
    <property type="protein sequence ID" value="EME88004.1"/>
    <property type="molecule type" value="Genomic_DNA"/>
</dbReference>
<keyword evidence="2" id="KW-1133">Transmembrane helix</keyword>
<dbReference type="InterPro" id="IPR013857">
    <property type="entry name" value="NADH-UbQ_OxRdtase-assoc_prot30"/>
</dbReference>
<evidence type="ECO:0000256" key="2">
    <source>
        <dbReference type="SAM" id="Phobius"/>
    </source>
</evidence>
<evidence type="ECO:0000313" key="5">
    <source>
        <dbReference type="Proteomes" id="UP000016932"/>
    </source>
</evidence>
<dbReference type="RefSeq" id="XP_007920022.1">
    <property type="nucleotide sequence ID" value="XM_007921831.1"/>
</dbReference>
<feature type="transmembrane region" description="Helical" evidence="2">
    <location>
        <begin position="246"/>
        <end position="262"/>
    </location>
</feature>
<comment type="similarity">
    <text evidence="1">Belongs to the CIA30 family.</text>
</comment>
<dbReference type="PANTHER" id="PTHR13194">
    <property type="entry name" value="COMPLEX I INTERMEDIATE-ASSOCIATED PROTEIN 30"/>
    <property type="match status" value="1"/>
</dbReference>
<evidence type="ECO:0000313" key="4">
    <source>
        <dbReference type="EMBL" id="EME88004.1"/>
    </source>
</evidence>